<keyword evidence="1" id="KW-0808">Transferase</keyword>
<reference evidence="3 4" key="1">
    <citation type="submission" date="2020-04" db="EMBL/GenBank/DDBJ databases">
        <title>Genomic insights into acetone-butanol-ethanol (ABE) fermentation by sequencing solventogenic clostridia strains.</title>
        <authorList>
            <person name="Brown S."/>
        </authorList>
    </citation>
    <scope>NUCLEOTIDE SEQUENCE [LARGE SCALE GENOMIC DNA]</scope>
    <source>
        <strain evidence="3 4">DJ011</strain>
    </source>
</reference>
<evidence type="ECO:0000313" key="4">
    <source>
        <dbReference type="Proteomes" id="UP000563151"/>
    </source>
</evidence>
<keyword evidence="4" id="KW-1185">Reference proteome</keyword>
<dbReference type="Pfam" id="PF13649">
    <property type="entry name" value="Methyltransf_25"/>
    <property type="match status" value="1"/>
</dbReference>
<accession>A0A923EDD3</accession>
<dbReference type="AlphaFoldDB" id="A0A923EDD3"/>
<name>A0A923EDD3_CLOTT</name>
<dbReference type="PANTHER" id="PTHR43861">
    <property type="entry name" value="TRANS-ACONITATE 2-METHYLTRANSFERASE-RELATED"/>
    <property type="match status" value="1"/>
</dbReference>
<dbReference type="RefSeq" id="WP_035148342.1">
    <property type="nucleotide sequence ID" value="NZ_JAAZWO010000022.1"/>
</dbReference>
<dbReference type="GO" id="GO:0032259">
    <property type="term" value="P:methylation"/>
    <property type="evidence" value="ECO:0007669"/>
    <property type="project" value="UniProtKB-KW"/>
</dbReference>
<evidence type="ECO:0000259" key="2">
    <source>
        <dbReference type="Pfam" id="PF13649"/>
    </source>
</evidence>
<gene>
    <name evidence="3" type="ORF">HGG79_15165</name>
</gene>
<feature type="domain" description="Methyltransferase" evidence="2">
    <location>
        <begin position="71"/>
        <end position="164"/>
    </location>
</feature>
<dbReference type="Gene3D" id="3.40.50.150">
    <property type="entry name" value="Vaccinia Virus protein VP39"/>
    <property type="match status" value="1"/>
</dbReference>
<keyword evidence="3" id="KW-0489">Methyltransferase</keyword>
<comment type="caution">
    <text evidence="3">The sequence shown here is derived from an EMBL/GenBank/DDBJ whole genome shotgun (WGS) entry which is preliminary data.</text>
</comment>
<protein>
    <submittedName>
        <fullName evidence="3">Class I SAM-dependent methyltransferase</fullName>
    </submittedName>
</protein>
<dbReference type="Gene3D" id="2.20.25.110">
    <property type="entry name" value="S-adenosyl-L-methionine-dependent methyltransferases"/>
    <property type="match status" value="1"/>
</dbReference>
<dbReference type="EMBL" id="JAAZWO010000022">
    <property type="protein sequence ID" value="MBC2399104.1"/>
    <property type="molecule type" value="Genomic_DNA"/>
</dbReference>
<organism evidence="3 4">
    <name type="scientific">Clostridium tetanomorphum</name>
    <dbReference type="NCBI Taxonomy" id="1553"/>
    <lineage>
        <taxon>Bacteria</taxon>
        <taxon>Bacillati</taxon>
        <taxon>Bacillota</taxon>
        <taxon>Clostridia</taxon>
        <taxon>Eubacteriales</taxon>
        <taxon>Clostridiaceae</taxon>
        <taxon>Clostridium</taxon>
    </lineage>
</organism>
<dbReference type="CDD" id="cd02440">
    <property type="entry name" value="AdoMet_MTases"/>
    <property type="match status" value="1"/>
</dbReference>
<evidence type="ECO:0000313" key="3">
    <source>
        <dbReference type="EMBL" id="MBC2399104.1"/>
    </source>
</evidence>
<dbReference type="InterPro" id="IPR041698">
    <property type="entry name" value="Methyltransf_25"/>
</dbReference>
<dbReference type="Proteomes" id="UP000563151">
    <property type="component" value="Unassembled WGS sequence"/>
</dbReference>
<dbReference type="InterPro" id="IPR029063">
    <property type="entry name" value="SAM-dependent_MTases_sf"/>
</dbReference>
<sequence>MFYKLYEYLKKPPSYAPSSTKFWDDEYISKQMLAAHLNPDFEGASRKHKFIEKSVQWIYKIAPPEQYRNLLDLGCGPGLYTQRLAEKEYKVTGIDYSKRSINYAKNIANKTATQIDYIYQNYLSITYENQFDIIILIYCDFGVLSDIDRMTLLRKAYKALKKGGKLIIDAFTPYNFTHRNEETSWEVYEEPGFWNNEKHICFNGFYKYENDTMLDHIVVITKEKVSAYYLWNHCFTKESLNNEIVKAGFEKCDFYNDVAGERLSKESKTICVVAEK</sequence>
<evidence type="ECO:0000256" key="1">
    <source>
        <dbReference type="ARBA" id="ARBA00022679"/>
    </source>
</evidence>
<proteinExistence type="predicted"/>
<dbReference type="SUPFAM" id="SSF53335">
    <property type="entry name" value="S-adenosyl-L-methionine-dependent methyltransferases"/>
    <property type="match status" value="1"/>
</dbReference>
<dbReference type="GO" id="GO:0008168">
    <property type="term" value="F:methyltransferase activity"/>
    <property type="evidence" value="ECO:0007669"/>
    <property type="project" value="UniProtKB-KW"/>
</dbReference>